<dbReference type="AlphaFoldDB" id="A0A4R1FHB2"/>
<dbReference type="Gene3D" id="3.40.50.300">
    <property type="entry name" value="P-loop containing nucleotide triphosphate hydrolases"/>
    <property type="match status" value="1"/>
</dbReference>
<sequence length="176" mass="19335">MRIGVSGPHGTGKTTLVEELCVRLGRGHTAVEEPYVVLEEQGYEFAYPPVAEDYWAQLRCALRLLGDPRPTAVFDRTPLDFLAYLTAIGVDAGAGIDETALRSALASLDLLVIVPIIAETERALPTPELTGLRRTMNDTLLELIYVDDRQLLEDVPILELVCPLDQRGHTVLQALT</sequence>
<dbReference type="SUPFAM" id="SSF52540">
    <property type="entry name" value="P-loop containing nucleoside triphosphate hydrolases"/>
    <property type="match status" value="1"/>
</dbReference>
<dbReference type="OrthoDB" id="7351510at2"/>
<evidence type="ECO:0000259" key="1">
    <source>
        <dbReference type="Pfam" id="PF13521"/>
    </source>
</evidence>
<evidence type="ECO:0000313" key="3">
    <source>
        <dbReference type="Proteomes" id="UP000294856"/>
    </source>
</evidence>
<accession>A0A4R1FHB2</accession>
<organism evidence="2 3">
    <name type="scientific">Nocardia alba</name>
    <dbReference type="NCBI Taxonomy" id="225051"/>
    <lineage>
        <taxon>Bacteria</taxon>
        <taxon>Bacillati</taxon>
        <taxon>Actinomycetota</taxon>
        <taxon>Actinomycetes</taxon>
        <taxon>Mycobacteriales</taxon>
        <taxon>Nocardiaceae</taxon>
        <taxon>Nocardia</taxon>
    </lineage>
</organism>
<proteinExistence type="predicted"/>
<comment type="caution">
    <text evidence="2">The sequence shown here is derived from an EMBL/GenBank/DDBJ whole genome shotgun (WGS) entry which is preliminary data.</text>
</comment>
<dbReference type="InterPro" id="IPR027417">
    <property type="entry name" value="P-loop_NTPase"/>
</dbReference>
<keyword evidence="3" id="KW-1185">Reference proteome</keyword>
<gene>
    <name evidence="2" type="ORF">DFR71_5660</name>
</gene>
<feature type="domain" description="NadR/Ttd14 AAA" evidence="1">
    <location>
        <begin position="3"/>
        <end position="115"/>
    </location>
</feature>
<dbReference type="STRING" id="1210063.GCA_001612665_05347"/>
<protein>
    <submittedName>
        <fullName evidence="2">AAA domain-containing protein</fullName>
    </submittedName>
</protein>
<reference evidence="2 3" key="1">
    <citation type="submission" date="2019-03" db="EMBL/GenBank/DDBJ databases">
        <title>Genomic Encyclopedia of Type Strains, Phase IV (KMG-IV): sequencing the most valuable type-strain genomes for metagenomic binning, comparative biology and taxonomic classification.</title>
        <authorList>
            <person name="Goeker M."/>
        </authorList>
    </citation>
    <scope>NUCLEOTIDE SEQUENCE [LARGE SCALE GENOMIC DNA]</scope>
    <source>
        <strain evidence="2 3">DSM 44684</strain>
    </source>
</reference>
<dbReference type="EMBL" id="SMFR01000005">
    <property type="protein sequence ID" value="TCJ93803.1"/>
    <property type="molecule type" value="Genomic_DNA"/>
</dbReference>
<dbReference type="Pfam" id="PF13521">
    <property type="entry name" value="AAA_28"/>
    <property type="match status" value="1"/>
</dbReference>
<dbReference type="Proteomes" id="UP000294856">
    <property type="component" value="Unassembled WGS sequence"/>
</dbReference>
<name>A0A4R1FHB2_9NOCA</name>
<dbReference type="RefSeq" id="WP_067457006.1">
    <property type="nucleotide sequence ID" value="NZ_SMFR01000005.1"/>
</dbReference>
<dbReference type="InterPro" id="IPR038727">
    <property type="entry name" value="NadR/Ttd14_AAA_dom"/>
</dbReference>
<evidence type="ECO:0000313" key="2">
    <source>
        <dbReference type="EMBL" id="TCJ93803.1"/>
    </source>
</evidence>